<proteinExistence type="inferred from homology"/>
<evidence type="ECO:0000256" key="3">
    <source>
        <dbReference type="ARBA" id="ARBA00022475"/>
    </source>
</evidence>
<dbReference type="PANTHER" id="PTHR33932:SF4">
    <property type="entry name" value="NA(+)_H(+) ANTIPORTER SUBUNIT B"/>
    <property type="match status" value="1"/>
</dbReference>
<gene>
    <name evidence="9" type="ORF">DIU77_000850</name>
    <name evidence="10" type="ORF">DIU77_05570</name>
</gene>
<evidence type="ECO:0000256" key="6">
    <source>
        <dbReference type="ARBA" id="ARBA00023136"/>
    </source>
</evidence>
<evidence type="ECO:0000256" key="4">
    <source>
        <dbReference type="ARBA" id="ARBA00022692"/>
    </source>
</evidence>
<dbReference type="GO" id="GO:0005886">
    <property type="term" value="C:plasma membrane"/>
    <property type="evidence" value="ECO:0007669"/>
    <property type="project" value="UniProtKB-SubCell"/>
</dbReference>
<reference evidence="9" key="2">
    <citation type="submission" date="2018-05" db="EMBL/GenBank/DDBJ databases">
        <authorList>
            <person name="Moura L."/>
            <person name="Setubal J.C."/>
        </authorList>
    </citation>
    <scope>NUCLEOTIDE SEQUENCE</scope>
    <source>
        <strain evidence="9">ZC4RG45</strain>
    </source>
</reference>
<dbReference type="EMBL" id="QGUI01000153">
    <property type="protein sequence ID" value="PZM99547.1"/>
    <property type="molecule type" value="Genomic_DNA"/>
</dbReference>
<feature type="transmembrane region" description="Helical" evidence="7">
    <location>
        <begin position="121"/>
        <end position="143"/>
    </location>
</feature>
<comment type="subcellular location">
    <subcellularLocation>
        <location evidence="1">Cell membrane</location>
        <topology evidence="1">Multi-pass membrane protein</topology>
    </subcellularLocation>
</comment>
<keyword evidence="6 7" id="KW-0472">Membrane</keyword>
<comment type="similarity">
    <text evidence="2">Belongs to the CPA3 antiporters (TC 2.A.63) subunit B family.</text>
</comment>
<feature type="transmembrane region" description="Helical" evidence="7">
    <location>
        <begin position="21"/>
        <end position="39"/>
    </location>
</feature>
<evidence type="ECO:0000256" key="1">
    <source>
        <dbReference type="ARBA" id="ARBA00004651"/>
    </source>
</evidence>
<dbReference type="InterPro" id="IPR007182">
    <property type="entry name" value="MnhB"/>
</dbReference>
<evidence type="ECO:0000256" key="2">
    <source>
        <dbReference type="ARBA" id="ARBA00009425"/>
    </source>
</evidence>
<accession>A0A2W4K042</accession>
<feature type="domain" description="Na+/H+ antiporter MnhB subunit-related protein" evidence="8">
    <location>
        <begin position="14"/>
        <end position="140"/>
    </location>
</feature>
<keyword evidence="5 7" id="KW-1133">Transmembrane helix</keyword>
<dbReference type="EMBL" id="QGUI02000004">
    <property type="protein sequence ID" value="MFO7190781.1"/>
    <property type="molecule type" value="Genomic_DNA"/>
</dbReference>
<evidence type="ECO:0000256" key="7">
    <source>
        <dbReference type="SAM" id="Phobius"/>
    </source>
</evidence>
<feature type="transmembrane region" description="Helical" evidence="7">
    <location>
        <begin position="45"/>
        <end position="64"/>
    </location>
</feature>
<name>A0A2W4K042_9PSEU</name>
<dbReference type="Proteomes" id="UP000249324">
    <property type="component" value="Unassembled WGS sequence"/>
</dbReference>
<evidence type="ECO:0000313" key="11">
    <source>
        <dbReference type="Proteomes" id="UP000249324"/>
    </source>
</evidence>
<evidence type="ECO:0000259" key="8">
    <source>
        <dbReference type="Pfam" id="PF04039"/>
    </source>
</evidence>
<dbReference type="Pfam" id="PF04039">
    <property type="entry name" value="MnhB"/>
    <property type="match status" value="1"/>
</dbReference>
<reference evidence="9" key="4">
    <citation type="submission" date="2023-08" db="EMBL/GenBank/DDBJ databases">
        <authorList>
            <person name="Guima S.E.S."/>
            <person name="Martins L.F."/>
            <person name="Silva A.M."/>
            <person name="Setubal J.C."/>
        </authorList>
    </citation>
    <scope>NUCLEOTIDE SEQUENCE</scope>
    <source>
        <strain evidence="9">ZC4RG45</strain>
    </source>
</reference>
<evidence type="ECO:0000313" key="10">
    <source>
        <dbReference type="EMBL" id="PZM99547.1"/>
    </source>
</evidence>
<sequence length="155" mass="16142">MVRRSGRGAAPDSVVRVVARMLPAPSVMVAAALIVKGYAEVGDGFAAGVIVALAVSLTYVAVGADGAEAVLPVLRHAPKIAVTGLLLALASGFFPLVYGEEPVSHQPAPGEPLTKFGKLELFTQLLMDIGVFLLVVGVLVMLLHQFGRLRGEEKS</sequence>
<reference evidence="10" key="1">
    <citation type="submission" date="2018-05" db="EMBL/GenBank/DDBJ databases">
        <authorList>
            <person name="Lanie J.A."/>
            <person name="Ng W.-L."/>
            <person name="Kazmierczak K.M."/>
            <person name="Andrzejewski T.M."/>
            <person name="Davidsen T.M."/>
            <person name="Wayne K.J."/>
            <person name="Tettelin H."/>
            <person name="Glass J.I."/>
            <person name="Rusch D."/>
            <person name="Podicherti R."/>
            <person name="Tsui H.-C.T."/>
            <person name="Winkler M.E."/>
        </authorList>
    </citation>
    <scope>NUCLEOTIDE SEQUENCE</scope>
    <source>
        <strain evidence="10">ZC4RG45</strain>
    </source>
</reference>
<dbReference type="AlphaFoldDB" id="A0A2W4K042"/>
<feature type="transmembrane region" description="Helical" evidence="7">
    <location>
        <begin position="76"/>
        <end position="98"/>
    </location>
</feature>
<dbReference type="STRING" id="1111738.GCA_000427905_02962"/>
<dbReference type="PANTHER" id="PTHR33932">
    <property type="entry name" value="NA(+)/H(+) ANTIPORTER SUBUNIT B"/>
    <property type="match status" value="1"/>
</dbReference>
<organism evidence="10">
    <name type="scientific">Thermocrispum agreste</name>
    <dbReference type="NCBI Taxonomy" id="37925"/>
    <lineage>
        <taxon>Bacteria</taxon>
        <taxon>Bacillati</taxon>
        <taxon>Actinomycetota</taxon>
        <taxon>Actinomycetes</taxon>
        <taxon>Pseudonocardiales</taxon>
        <taxon>Pseudonocardiaceae</taxon>
        <taxon>Thermocrispum</taxon>
    </lineage>
</organism>
<keyword evidence="4 7" id="KW-0812">Transmembrane</keyword>
<evidence type="ECO:0000313" key="9">
    <source>
        <dbReference type="EMBL" id="MFO7190781.1"/>
    </source>
</evidence>
<reference evidence="9 11" key="3">
    <citation type="journal article" date="2021" name="BMC Genomics">
        <title>Genome-resolved metagenome and metatranscriptome analyses of thermophilic composting reveal key bacterial players and their metabolic interactions.</title>
        <authorList>
            <person name="Braga L.P.P."/>
            <person name="Pereira R.V."/>
            <person name="Martins L.F."/>
            <person name="Moura L.M.S."/>
            <person name="Sanchez F.B."/>
            <person name="Patane J.S.L."/>
            <person name="da Silva A.M."/>
            <person name="Setubal J.C."/>
        </authorList>
    </citation>
    <scope>NUCLEOTIDE SEQUENCE [LARGE SCALE GENOMIC DNA]</scope>
    <source>
        <strain evidence="9">ZC4RG45</strain>
    </source>
</reference>
<dbReference type="InterPro" id="IPR050622">
    <property type="entry name" value="CPA3_antiporter_subunitB"/>
</dbReference>
<comment type="caution">
    <text evidence="10">The sequence shown here is derived from an EMBL/GenBank/DDBJ whole genome shotgun (WGS) entry which is preliminary data.</text>
</comment>
<protein>
    <submittedName>
        <fullName evidence="9">MnhB domain-containing protein</fullName>
    </submittedName>
    <submittedName>
        <fullName evidence="10">Sodium:proton antiporter</fullName>
    </submittedName>
</protein>
<evidence type="ECO:0000256" key="5">
    <source>
        <dbReference type="ARBA" id="ARBA00022989"/>
    </source>
</evidence>
<keyword evidence="3" id="KW-1003">Cell membrane</keyword>